<evidence type="ECO:0000313" key="2">
    <source>
        <dbReference type="EMBL" id="KAK7688043.1"/>
    </source>
</evidence>
<evidence type="ECO:0000256" key="1">
    <source>
        <dbReference type="SAM" id="MobiDB-lite"/>
    </source>
</evidence>
<dbReference type="EMBL" id="JASBNA010000011">
    <property type="protein sequence ID" value="KAK7688043.1"/>
    <property type="molecule type" value="Genomic_DNA"/>
</dbReference>
<sequence length="194" mass="21730">MLVLGWPFTPSQGLQYAKTRKFTVGTSRGFRDGIWGQCAEDIEKQTGLGCYRCWVDDKVTKVFGISCIRRPRNAETIVEKIKEDLQPELLKTFQKMMFADSGPKWYRYDDGLSEAGYVFVADDDEEEDFVIPEPPILYESAETEGATSSGRAVSSSGISISLNQNSRYRVQLTDFGNKEMKGTTNAHPEESLGA</sequence>
<organism evidence="2 3">
    <name type="scientific">Cerrena zonata</name>
    <dbReference type="NCBI Taxonomy" id="2478898"/>
    <lineage>
        <taxon>Eukaryota</taxon>
        <taxon>Fungi</taxon>
        <taxon>Dikarya</taxon>
        <taxon>Basidiomycota</taxon>
        <taxon>Agaricomycotina</taxon>
        <taxon>Agaricomycetes</taxon>
        <taxon>Polyporales</taxon>
        <taxon>Cerrenaceae</taxon>
        <taxon>Cerrena</taxon>
    </lineage>
</organism>
<feature type="region of interest" description="Disordered" evidence="1">
    <location>
        <begin position="175"/>
        <end position="194"/>
    </location>
</feature>
<keyword evidence="3" id="KW-1185">Reference proteome</keyword>
<evidence type="ECO:0000313" key="3">
    <source>
        <dbReference type="Proteomes" id="UP001385951"/>
    </source>
</evidence>
<dbReference type="AlphaFoldDB" id="A0AAW0G2V6"/>
<comment type="caution">
    <text evidence="2">The sequence shown here is derived from an EMBL/GenBank/DDBJ whole genome shotgun (WGS) entry which is preliminary data.</text>
</comment>
<dbReference type="Proteomes" id="UP001385951">
    <property type="component" value="Unassembled WGS sequence"/>
</dbReference>
<name>A0AAW0G2V6_9APHY</name>
<protein>
    <submittedName>
        <fullName evidence="2">Uncharacterized protein</fullName>
    </submittedName>
</protein>
<proteinExistence type="predicted"/>
<reference evidence="2 3" key="1">
    <citation type="submission" date="2022-09" db="EMBL/GenBank/DDBJ databases">
        <authorList>
            <person name="Palmer J.M."/>
        </authorList>
    </citation>
    <scope>NUCLEOTIDE SEQUENCE [LARGE SCALE GENOMIC DNA]</scope>
    <source>
        <strain evidence="2 3">DSM 7382</strain>
    </source>
</reference>
<accession>A0AAW0G2V6</accession>
<feature type="compositionally biased region" description="Basic and acidic residues" evidence="1">
    <location>
        <begin position="176"/>
        <end position="194"/>
    </location>
</feature>
<gene>
    <name evidence="2" type="ORF">QCA50_008413</name>
</gene>